<keyword evidence="1" id="KW-0812">Transmembrane</keyword>
<gene>
    <name evidence="2" type="ORF">HYH02_009390</name>
</gene>
<name>A0A835W9M2_9CHLO</name>
<feature type="transmembrane region" description="Helical" evidence="1">
    <location>
        <begin position="155"/>
        <end position="180"/>
    </location>
</feature>
<evidence type="ECO:0000313" key="2">
    <source>
        <dbReference type="EMBL" id="KAG2443324.1"/>
    </source>
</evidence>
<feature type="transmembrane region" description="Helical" evidence="1">
    <location>
        <begin position="109"/>
        <end position="135"/>
    </location>
</feature>
<dbReference type="EMBL" id="JAEHOD010000031">
    <property type="protein sequence ID" value="KAG2443324.1"/>
    <property type="molecule type" value="Genomic_DNA"/>
</dbReference>
<accession>A0A835W9M2</accession>
<organism evidence="2 3">
    <name type="scientific">Chlamydomonas schloesseri</name>
    <dbReference type="NCBI Taxonomy" id="2026947"/>
    <lineage>
        <taxon>Eukaryota</taxon>
        <taxon>Viridiplantae</taxon>
        <taxon>Chlorophyta</taxon>
        <taxon>core chlorophytes</taxon>
        <taxon>Chlorophyceae</taxon>
        <taxon>CS clade</taxon>
        <taxon>Chlamydomonadales</taxon>
        <taxon>Chlamydomonadaceae</taxon>
        <taxon>Chlamydomonas</taxon>
    </lineage>
</organism>
<keyword evidence="1" id="KW-0472">Membrane</keyword>
<feature type="transmembrane region" description="Helical" evidence="1">
    <location>
        <begin position="71"/>
        <end position="97"/>
    </location>
</feature>
<comment type="caution">
    <text evidence="2">The sequence shown here is derived from an EMBL/GenBank/DDBJ whole genome shotgun (WGS) entry which is preliminary data.</text>
</comment>
<sequence>MAKAAQVLKEALPSSLQKQVSTGEWKRTLLWMMWTINLLINAVYMVMTFATCNKLVNSFRKLNISLHNNTWRAPIAATVLGGLMVLTFNIMSCVILIRKSVNRSGPGFGYGFIMAWCFVMAFFCLLCGLVTSGFYPVVKEELQPNTTWSQIDTGAYAGTTVFSFICGAFYMFFFICLVVFQGGIMKQTGLYDPRQDEKRKMEMAVMQHSHGLGNPLAAGQMPGSHTI</sequence>
<keyword evidence="3" id="KW-1185">Reference proteome</keyword>
<protein>
    <submittedName>
        <fullName evidence="2">Uncharacterized protein</fullName>
    </submittedName>
</protein>
<reference evidence="2" key="1">
    <citation type="journal article" date="2020" name="bioRxiv">
        <title>Comparative genomics of Chlamydomonas.</title>
        <authorList>
            <person name="Craig R.J."/>
            <person name="Hasan A.R."/>
            <person name="Ness R.W."/>
            <person name="Keightley P.D."/>
        </authorList>
    </citation>
    <scope>NUCLEOTIDE SEQUENCE</scope>
    <source>
        <strain evidence="2">CCAP 11/173</strain>
    </source>
</reference>
<evidence type="ECO:0000256" key="1">
    <source>
        <dbReference type="SAM" id="Phobius"/>
    </source>
</evidence>
<dbReference type="AlphaFoldDB" id="A0A835W9M2"/>
<evidence type="ECO:0000313" key="3">
    <source>
        <dbReference type="Proteomes" id="UP000613740"/>
    </source>
</evidence>
<feature type="transmembrane region" description="Helical" evidence="1">
    <location>
        <begin position="28"/>
        <end position="51"/>
    </location>
</feature>
<proteinExistence type="predicted"/>
<dbReference type="OrthoDB" id="539231at2759"/>
<dbReference type="Proteomes" id="UP000613740">
    <property type="component" value="Unassembled WGS sequence"/>
</dbReference>
<keyword evidence="1" id="KW-1133">Transmembrane helix</keyword>